<keyword evidence="3" id="KW-1133">Transmembrane helix</keyword>
<feature type="region of interest" description="Disordered" evidence="4">
    <location>
        <begin position="372"/>
        <end position="398"/>
    </location>
</feature>
<keyword evidence="3" id="KW-0472">Membrane</keyword>
<dbReference type="AlphaFoldDB" id="A0A132BWN7"/>
<gene>
    <name evidence="5" type="ORF">TRIHO_28650</name>
</gene>
<sequence length="788" mass="88878">MRIYLHIGLQHVGAERLQSVLRDKREQLLTKGVLVPHVAGTQNHTRLFMAVTDPDHVDTLRYNRGYISAEKQAQLQAVLLDGLRRDIALHAPSTLILTAHQLGTQLSRRSELERLRALLVTLSDDIRIVAHVDAQARILPQLFAEQILEGRTASLARELEMARDGNWWQSSLDTHPVVDPQAGQFEETQGAPFWLDFVALQTFWEDVFGAGSVCYRAYRPELFHSAEVTEELRAAFGISDQIGKVAPVAPPPPAAAAWLTRGRQFNVLLLKLLARGEHILPRKLWRQMIQDLHIDGAPIDPSQLGALTHHFAADNAALCEGHPDLTPDLFDVPIAQDSWTEADPTLGFRASQYLLAFLHRIDKATTEARAAREGDLQQLQEDRAAQAPPAATAQLSAPANRLMPPLAVKNFEMLQTSSFKPHNRLGQLDEQVERPPYSEVPPRPRADDNSGNVIVGCMKNEAPYILEWVAYHRMIGVDNFLIYTNGCSDGTSEILDRLQALGILQHRNNDNWKGNSPQQYALNQALKEPVIRQAEWVIHIDVDEFMNVRCGNGTLADFFAHAPEATNVAMTWRLFGHNGVTALAEAPVIAQFDHCAPRFCPKPHTVWGFKTMFKNIGAYQKISCHRPNKLADDKRQEVKWVNGSAQDMTVEAIDNGWRNSKKSIGYDLLQLNHYALRSAESFLVKRQRGRALHVDRSIGLNYWIRMDWNDHKDVTIQRNLPRLQAELARLMADDTLRLLHQAGVAWHRAKAAELHQTAEFEELYRRALEIDLTATERVAWALSLDMES</sequence>
<reference evidence="5 6" key="1">
    <citation type="submission" date="2015-12" db="EMBL/GenBank/DDBJ databases">
        <title>Genome sequence of the marine Rhodobacteraceae strain O3.65, Candidatus Tritonibacter horizontis.</title>
        <authorList>
            <person name="Poehlein A."/>
            <person name="Giebel H.A."/>
            <person name="Voget S."/>
            <person name="Brinkhoff T."/>
        </authorList>
    </citation>
    <scope>NUCLEOTIDE SEQUENCE [LARGE SCALE GENOMIC DNA]</scope>
    <source>
        <strain evidence="5 6">O3.65</strain>
    </source>
</reference>
<dbReference type="GO" id="GO:0005737">
    <property type="term" value="C:cytoplasm"/>
    <property type="evidence" value="ECO:0007669"/>
    <property type="project" value="TreeGrafter"/>
</dbReference>
<proteinExistence type="predicted"/>
<dbReference type="Proteomes" id="UP000068382">
    <property type="component" value="Unassembled WGS sequence"/>
</dbReference>
<dbReference type="Pfam" id="PF13704">
    <property type="entry name" value="Glyco_tranf_2_4"/>
    <property type="match status" value="1"/>
</dbReference>
<keyword evidence="2" id="KW-0812">Transmembrane</keyword>
<feature type="compositionally biased region" description="Basic and acidic residues" evidence="4">
    <location>
        <begin position="372"/>
        <end position="384"/>
    </location>
</feature>
<evidence type="ECO:0000256" key="2">
    <source>
        <dbReference type="ARBA" id="ARBA00022692"/>
    </source>
</evidence>
<dbReference type="RefSeq" id="WP_068245023.1">
    <property type="nucleotide sequence ID" value="NZ_LPUY01000077.1"/>
</dbReference>
<evidence type="ECO:0000256" key="4">
    <source>
        <dbReference type="SAM" id="MobiDB-lite"/>
    </source>
</evidence>
<feature type="compositionally biased region" description="Low complexity" evidence="4">
    <location>
        <begin position="385"/>
        <end position="398"/>
    </location>
</feature>
<protein>
    <recommendedName>
        <fullName evidence="7">Glycosyl transferase family 2</fullName>
    </recommendedName>
</protein>
<dbReference type="OrthoDB" id="4964299at2"/>
<dbReference type="PANTHER" id="PTHR21461:SF69">
    <property type="entry name" value="GLYCOSYLTRANSFERASE FAMILY 92 PROTEIN"/>
    <property type="match status" value="1"/>
</dbReference>
<dbReference type="GO" id="GO:0016020">
    <property type="term" value="C:membrane"/>
    <property type="evidence" value="ECO:0007669"/>
    <property type="project" value="UniProtKB-SubCell"/>
</dbReference>
<accession>A0A132BWN7</accession>
<comment type="subcellular location">
    <subcellularLocation>
        <location evidence="1">Membrane</location>
        <topology evidence="1">Single-pass membrane protein</topology>
    </subcellularLocation>
</comment>
<evidence type="ECO:0000313" key="5">
    <source>
        <dbReference type="EMBL" id="KUP92227.1"/>
    </source>
</evidence>
<evidence type="ECO:0008006" key="7">
    <source>
        <dbReference type="Google" id="ProtNLM"/>
    </source>
</evidence>
<dbReference type="GO" id="GO:0016757">
    <property type="term" value="F:glycosyltransferase activity"/>
    <property type="evidence" value="ECO:0007669"/>
    <property type="project" value="TreeGrafter"/>
</dbReference>
<dbReference type="EMBL" id="LPUY01000077">
    <property type="protein sequence ID" value="KUP92227.1"/>
    <property type="molecule type" value="Genomic_DNA"/>
</dbReference>
<comment type="caution">
    <text evidence="5">The sequence shown here is derived from an EMBL/GenBank/DDBJ whole genome shotgun (WGS) entry which is preliminary data.</text>
</comment>
<dbReference type="PANTHER" id="PTHR21461">
    <property type="entry name" value="GLYCOSYLTRANSFERASE FAMILY 92 PROTEIN"/>
    <property type="match status" value="1"/>
</dbReference>
<feature type="region of interest" description="Disordered" evidence="4">
    <location>
        <begin position="422"/>
        <end position="448"/>
    </location>
</feature>
<evidence type="ECO:0000256" key="3">
    <source>
        <dbReference type="ARBA" id="ARBA00022989"/>
    </source>
</evidence>
<evidence type="ECO:0000256" key="1">
    <source>
        <dbReference type="ARBA" id="ARBA00004167"/>
    </source>
</evidence>
<dbReference type="PATRIC" id="fig|1768241.3.peg.3002"/>
<evidence type="ECO:0000313" key="6">
    <source>
        <dbReference type="Proteomes" id="UP000068382"/>
    </source>
</evidence>
<organism evidence="5 6">
    <name type="scientific">Tritonibacter horizontis</name>
    <dbReference type="NCBI Taxonomy" id="1768241"/>
    <lineage>
        <taxon>Bacteria</taxon>
        <taxon>Pseudomonadati</taxon>
        <taxon>Pseudomonadota</taxon>
        <taxon>Alphaproteobacteria</taxon>
        <taxon>Rhodobacterales</taxon>
        <taxon>Paracoccaceae</taxon>
        <taxon>Tritonibacter</taxon>
    </lineage>
</organism>
<keyword evidence="6" id="KW-1185">Reference proteome</keyword>
<name>A0A132BWN7_9RHOB</name>